<evidence type="ECO:0000259" key="2">
    <source>
        <dbReference type="Pfam" id="PF00534"/>
    </source>
</evidence>
<organism evidence="3 4">
    <name type="scientific">Aromatoleum anaerobium</name>
    <dbReference type="NCBI Taxonomy" id="182180"/>
    <lineage>
        <taxon>Bacteria</taxon>
        <taxon>Pseudomonadati</taxon>
        <taxon>Pseudomonadota</taxon>
        <taxon>Betaproteobacteria</taxon>
        <taxon>Rhodocyclales</taxon>
        <taxon>Rhodocyclaceae</taxon>
        <taxon>Aromatoleum</taxon>
    </lineage>
</organism>
<evidence type="ECO:0000256" key="1">
    <source>
        <dbReference type="ARBA" id="ARBA00022679"/>
    </source>
</evidence>
<dbReference type="EMBL" id="WTVG01000035">
    <property type="protein sequence ID" value="NMG25557.1"/>
    <property type="molecule type" value="Genomic_DNA"/>
</dbReference>
<dbReference type="Pfam" id="PF00534">
    <property type="entry name" value="Glycos_transf_1"/>
    <property type="match status" value="1"/>
</dbReference>
<dbReference type="Gene3D" id="3.40.50.2000">
    <property type="entry name" value="Glycogen Phosphorylase B"/>
    <property type="match status" value="1"/>
</dbReference>
<keyword evidence="4" id="KW-1185">Reference proteome</keyword>
<dbReference type="InterPro" id="IPR001296">
    <property type="entry name" value="Glyco_trans_1"/>
</dbReference>
<dbReference type="Proteomes" id="UP000615989">
    <property type="component" value="Unassembled WGS sequence"/>
</dbReference>
<accession>A0ABX1PLW9</accession>
<dbReference type="PANTHER" id="PTHR46401:SF2">
    <property type="entry name" value="GLYCOSYLTRANSFERASE WBBK-RELATED"/>
    <property type="match status" value="1"/>
</dbReference>
<name>A0ABX1PLW9_9RHOO</name>
<comment type="caution">
    <text evidence="3">The sequence shown here is derived from an EMBL/GenBank/DDBJ whole genome shotgun (WGS) entry which is preliminary data.</text>
</comment>
<evidence type="ECO:0000313" key="3">
    <source>
        <dbReference type="EMBL" id="NMG25557.1"/>
    </source>
</evidence>
<gene>
    <name evidence="3" type="ORF">GO606_12655</name>
</gene>
<protein>
    <submittedName>
        <fullName evidence="3">Glycosyltransferase</fullName>
    </submittedName>
</protein>
<dbReference type="PANTHER" id="PTHR46401">
    <property type="entry name" value="GLYCOSYLTRANSFERASE WBBK-RELATED"/>
    <property type="match status" value="1"/>
</dbReference>
<proteinExistence type="predicted"/>
<feature type="domain" description="Glycosyl transferase family 1" evidence="2">
    <location>
        <begin position="201"/>
        <end position="351"/>
    </location>
</feature>
<dbReference type="RefSeq" id="WP_169118915.1">
    <property type="nucleotide sequence ID" value="NZ_WTVG02000034.1"/>
</dbReference>
<dbReference type="SUPFAM" id="SSF53756">
    <property type="entry name" value="UDP-Glycosyltransferase/glycogen phosphorylase"/>
    <property type="match status" value="1"/>
</dbReference>
<evidence type="ECO:0000313" key="4">
    <source>
        <dbReference type="Proteomes" id="UP000615989"/>
    </source>
</evidence>
<reference evidence="3" key="1">
    <citation type="submission" date="2019-12" db="EMBL/GenBank/DDBJ databases">
        <title>Comparative genomics gives insights into the taxonomy of the Azoarcus-Aromatoleum group and reveals separate origins of nif in the plant-associated Azoarcus and non-plant-associated Aromatoleum sub-groups.</title>
        <authorList>
            <person name="Lafos M."/>
            <person name="Maluk M."/>
            <person name="Batista M."/>
            <person name="Junghare M."/>
            <person name="Carmona M."/>
            <person name="Faoro H."/>
            <person name="Cruz L.M."/>
            <person name="Battistoni F."/>
            <person name="De Souza E."/>
            <person name="Pedrosa F."/>
            <person name="Chen W.-M."/>
            <person name="Poole P.S."/>
            <person name="Dixon R.A."/>
            <person name="James E.K."/>
        </authorList>
    </citation>
    <scope>NUCLEOTIDE SEQUENCE</scope>
    <source>
        <strain evidence="3">LuFRes1</strain>
    </source>
</reference>
<sequence length="378" mass="43898">MKRVLINASNLHAGGGVQVAASFILELSKMLRRFTSYKIYVFASSAVNDNLMSCGFNRTDIERYQVLDVRGMQALKGYIAEQFYGFDLVFTIFGPLYLPRKVPNHVVGFAQSWIIYPRNETVGKLPLRSRLTMRIKFLLQWWFFKMSARLVVEQEHVKKGIENLKSFPSDQIDVVNNCFSEIYLDESRWRPLSTLECLDDEAIKLGYLTRDYPHKNIDFLDDVSRELQRISTRKYRFVVTLTETEWLRRSPEFRSHVFNVGSISVAQCPTFYRAMDAVFFPSLLESFSATPLEAMVMRLPLFASNRGFVRDCCGDHALYFDPIDAEQAARRIEDWFSRTLQEVRMAHIEDAYRHVRSLPGSRERAAAYVKIINKQLAI</sequence>
<keyword evidence="1" id="KW-0808">Transferase</keyword>